<sequence>MAAGSRAYGDTIARSLGLKDMPALRTRSLTGAQIGITRVSCSAAEAGMTPGVPAEDTFIVALYLTALPHHELWSRGRKAFSQGYRQNAMRIVNLEAEYSALITAAHETIYFYIPRASLDGFAAEAGLPRIANLACEPGLVDPVVANISAALLPAFRAPEQTSTLFLDQMALALCAHAAGRYGANELPRTLLRGRLTLRTERIAKEFMAARLADDVSIADVAAACGLSRGHFLRAFKTTTGTTPHQWLQAYRVERAKALLLDPASSLAEVALKCGFADQSHLTRVFAKITGKPPGAWRREYQGSANPPPF</sequence>
<feature type="domain" description="HTH araC/xylS-type" evidence="4">
    <location>
        <begin position="201"/>
        <end position="299"/>
    </location>
</feature>
<evidence type="ECO:0000313" key="5">
    <source>
        <dbReference type="EMBL" id="GGF04574.1"/>
    </source>
</evidence>
<dbReference type="EMBL" id="BMJQ01000002">
    <property type="protein sequence ID" value="GGF04574.1"/>
    <property type="molecule type" value="Genomic_DNA"/>
</dbReference>
<organism evidence="5 6">
    <name type="scientific">Aliidongia dinghuensis</name>
    <dbReference type="NCBI Taxonomy" id="1867774"/>
    <lineage>
        <taxon>Bacteria</taxon>
        <taxon>Pseudomonadati</taxon>
        <taxon>Pseudomonadota</taxon>
        <taxon>Alphaproteobacteria</taxon>
        <taxon>Rhodospirillales</taxon>
        <taxon>Dongiaceae</taxon>
        <taxon>Aliidongia</taxon>
    </lineage>
</organism>
<dbReference type="Pfam" id="PF12833">
    <property type="entry name" value="HTH_18"/>
    <property type="match status" value="1"/>
</dbReference>
<protein>
    <submittedName>
        <fullName evidence="5">Transcriptional regulator</fullName>
    </submittedName>
</protein>
<dbReference type="GO" id="GO:0003700">
    <property type="term" value="F:DNA-binding transcription factor activity"/>
    <property type="evidence" value="ECO:0007669"/>
    <property type="project" value="InterPro"/>
</dbReference>
<dbReference type="PANTHER" id="PTHR46796:SF14">
    <property type="entry name" value="TRANSCRIPTIONAL REGULATORY PROTEIN"/>
    <property type="match status" value="1"/>
</dbReference>
<name>A0A8J3E383_9PROT</name>
<proteinExistence type="predicted"/>
<accession>A0A8J3E383</accession>
<dbReference type="PROSITE" id="PS01124">
    <property type="entry name" value="HTH_ARAC_FAMILY_2"/>
    <property type="match status" value="1"/>
</dbReference>
<reference evidence="5" key="2">
    <citation type="submission" date="2020-09" db="EMBL/GenBank/DDBJ databases">
        <authorList>
            <person name="Sun Q."/>
            <person name="Zhou Y."/>
        </authorList>
    </citation>
    <scope>NUCLEOTIDE SEQUENCE</scope>
    <source>
        <strain evidence="5">CGMCC 1.15725</strain>
    </source>
</reference>
<dbReference type="SMART" id="SM00342">
    <property type="entry name" value="HTH_ARAC"/>
    <property type="match status" value="1"/>
</dbReference>
<dbReference type="PROSITE" id="PS00041">
    <property type="entry name" value="HTH_ARAC_FAMILY_1"/>
    <property type="match status" value="1"/>
</dbReference>
<dbReference type="InterPro" id="IPR050204">
    <property type="entry name" value="AraC_XylS_family_regulators"/>
</dbReference>
<dbReference type="InterPro" id="IPR018062">
    <property type="entry name" value="HTH_AraC-typ_CS"/>
</dbReference>
<keyword evidence="2" id="KW-0238">DNA-binding</keyword>
<dbReference type="GO" id="GO:0043565">
    <property type="term" value="F:sequence-specific DNA binding"/>
    <property type="evidence" value="ECO:0007669"/>
    <property type="project" value="InterPro"/>
</dbReference>
<dbReference type="SUPFAM" id="SSF46689">
    <property type="entry name" value="Homeodomain-like"/>
    <property type="match status" value="2"/>
</dbReference>
<evidence type="ECO:0000256" key="3">
    <source>
        <dbReference type="ARBA" id="ARBA00023163"/>
    </source>
</evidence>
<dbReference type="PANTHER" id="PTHR46796">
    <property type="entry name" value="HTH-TYPE TRANSCRIPTIONAL ACTIVATOR RHAS-RELATED"/>
    <property type="match status" value="1"/>
</dbReference>
<dbReference type="Gene3D" id="1.10.10.60">
    <property type="entry name" value="Homeodomain-like"/>
    <property type="match status" value="2"/>
</dbReference>
<dbReference type="Proteomes" id="UP000646365">
    <property type="component" value="Unassembled WGS sequence"/>
</dbReference>
<evidence type="ECO:0000256" key="2">
    <source>
        <dbReference type="ARBA" id="ARBA00023125"/>
    </source>
</evidence>
<dbReference type="InterPro" id="IPR009057">
    <property type="entry name" value="Homeodomain-like_sf"/>
</dbReference>
<comment type="caution">
    <text evidence="5">The sequence shown here is derived from an EMBL/GenBank/DDBJ whole genome shotgun (WGS) entry which is preliminary data.</text>
</comment>
<keyword evidence="1" id="KW-0805">Transcription regulation</keyword>
<evidence type="ECO:0000259" key="4">
    <source>
        <dbReference type="PROSITE" id="PS01124"/>
    </source>
</evidence>
<dbReference type="AlphaFoldDB" id="A0A8J3E383"/>
<evidence type="ECO:0000256" key="1">
    <source>
        <dbReference type="ARBA" id="ARBA00023015"/>
    </source>
</evidence>
<reference evidence="5" key="1">
    <citation type="journal article" date="2014" name="Int. J. Syst. Evol. Microbiol.">
        <title>Complete genome sequence of Corynebacterium casei LMG S-19264T (=DSM 44701T), isolated from a smear-ripened cheese.</title>
        <authorList>
            <consortium name="US DOE Joint Genome Institute (JGI-PGF)"/>
            <person name="Walter F."/>
            <person name="Albersmeier A."/>
            <person name="Kalinowski J."/>
            <person name="Ruckert C."/>
        </authorList>
    </citation>
    <scope>NUCLEOTIDE SEQUENCE</scope>
    <source>
        <strain evidence="5">CGMCC 1.15725</strain>
    </source>
</reference>
<dbReference type="InterPro" id="IPR018060">
    <property type="entry name" value="HTH_AraC"/>
</dbReference>
<gene>
    <name evidence="5" type="ORF">GCM10011611_07510</name>
</gene>
<keyword evidence="6" id="KW-1185">Reference proteome</keyword>
<keyword evidence="3" id="KW-0804">Transcription</keyword>
<evidence type="ECO:0000313" key="6">
    <source>
        <dbReference type="Proteomes" id="UP000646365"/>
    </source>
</evidence>